<dbReference type="RefSeq" id="WP_380903359.1">
    <property type="nucleotide sequence ID" value="NZ_JBHUEG010000001.1"/>
</dbReference>
<protein>
    <submittedName>
        <fullName evidence="8">RagB/SusD family nutrient uptake outer membrane protein</fullName>
    </submittedName>
</protein>
<accession>A0ABW5KGP4</accession>
<comment type="similarity">
    <text evidence="2">Belongs to the SusD family.</text>
</comment>
<evidence type="ECO:0000256" key="4">
    <source>
        <dbReference type="ARBA" id="ARBA00023136"/>
    </source>
</evidence>
<keyword evidence="3" id="KW-0732">Signal</keyword>
<proteinExistence type="inferred from homology"/>
<dbReference type="InterPro" id="IPR033985">
    <property type="entry name" value="SusD-like_N"/>
</dbReference>
<keyword evidence="9" id="KW-1185">Reference proteome</keyword>
<evidence type="ECO:0000256" key="5">
    <source>
        <dbReference type="ARBA" id="ARBA00023237"/>
    </source>
</evidence>
<dbReference type="Pfam" id="PF14322">
    <property type="entry name" value="SusD-like_3"/>
    <property type="match status" value="1"/>
</dbReference>
<dbReference type="Pfam" id="PF07980">
    <property type="entry name" value="SusD_RagB"/>
    <property type="match status" value="1"/>
</dbReference>
<feature type="domain" description="SusD-like N-terminal" evidence="7">
    <location>
        <begin position="22"/>
        <end position="220"/>
    </location>
</feature>
<gene>
    <name evidence="8" type="ORF">ACFSR5_10190</name>
</gene>
<evidence type="ECO:0000259" key="7">
    <source>
        <dbReference type="Pfam" id="PF14322"/>
    </source>
</evidence>
<dbReference type="InterPro" id="IPR011990">
    <property type="entry name" value="TPR-like_helical_dom_sf"/>
</dbReference>
<keyword evidence="5" id="KW-0998">Cell outer membrane</keyword>
<feature type="domain" description="RagB/SusD" evidence="6">
    <location>
        <begin position="352"/>
        <end position="603"/>
    </location>
</feature>
<evidence type="ECO:0000256" key="1">
    <source>
        <dbReference type="ARBA" id="ARBA00004442"/>
    </source>
</evidence>
<dbReference type="Proteomes" id="UP001597545">
    <property type="component" value="Unassembled WGS sequence"/>
</dbReference>
<evidence type="ECO:0000256" key="3">
    <source>
        <dbReference type="ARBA" id="ARBA00022729"/>
    </source>
</evidence>
<evidence type="ECO:0000313" key="8">
    <source>
        <dbReference type="EMBL" id="MFD2548011.1"/>
    </source>
</evidence>
<comment type="subcellular location">
    <subcellularLocation>
        <location evidence="1">Cell outer membrane</location>
    </subcellularLocation>
</comment>
<dbReference type="SUPFAM" id="SSF48452">
    <property type="entry name" value="TPR-like"/>
    <property type="match status" value="1"/>
</dbReference>
<dbReference type="CDD" id="cd08977">
    <property type="entry name" value="SusD"/>
    <property type="match status" value="1"/>
</dbReference>
<name>A0ABW5KGP4_9SPHI</name>
<evidence type="ECO:0000313" key="9">
    <source>
        <dbReference type="Proteomes" id="UP001597545"/>
    </source>
</evidence>
<sequence>MKKKLLYIMGLGFTLCTTSCKDWLELPSEKDFDSSTIFEDPGKVEMAVLGAYTSTFNAELFYQFGMGTDECFSTEGETNSKNQVSNYVYNPAISPSGTYSAMYAGVEQANVIIKNIPLMSDVDESEKEKLNMLLGEAYAIRAMNMLNVVRYFGDVPYPRIPVVDMPGFSSSRVHRDTIFEGCIADLQEAIVLLPWKGESGLPVERISKNAAYGLLARTALYAAGYSLRWDLTSYASSTVQLARRNDSQRIAELYAIARDACKAIVDRGEHALINYETIFRDLVNGRYNKESMFEYGQKSADRNEARLGYTNGIFAHTNSFYQKAQPAMAALPTYYFEFEEGDSRRDVAIANYSLNADSVHQLNTYASHTIGKFRVNWKADLGVSAAQRDINWIHLRYADVLLMYAEAENELANGPTPVAKEMLEMVRLRAFKEDRAKIGTTPTSYAAFRDAIMQERKLELGFEGWRRTDLIRWGVLFEKLTETKQDLLDLANHTGKYGHVDRFRAYKKTDAKVFNDPTVALDFISFKEEPSSAERTQLEKEGYTLLDMYSANAAFFANALKADATWVRNIYRGLEKNKVELFPLSTATIDANPGLRGQQHPLY</sequence>
<keyword evidence="4" id="KW-0472">Membrane</keyword>
<dbReference type="Gene3D" id="1.25.40.390">
    <property type="match status" value="1"/>
</dbReference>
<reference evidence="9" key="1">
    <citation type="journal article" date="2019" name="Int. J. Syst. Evol. Microbiol.">
        <title>The Global Catalogue of Microorganisms (GCM) 10K type strain sequencing project: providing services to taxonomists for standard genome sequencing and annotation.</title>
        <authorList>
            <consortium name="The Broad Institute Genomics Platform"/>
            <consortium name="The Broad Institute Genome Sequencing Center for Infectious Disease"/>
            <person name="Wu L."/>
            <person name="Ma J."/>
        </authorList>
    </citation>
    <scope>NUCLEOTIDE SEQUENCE [LARGE SCALE GENOMIC DNA]</scope>
    <source>
        <strain evidence="9">KCTC 42662</strain>
    </source>
</reference>
<organism evidence="8 9">
    <name type="scientific">Sphingobacterium suaedae</name>
    <dbReference type="NCBI Taxonomy" id="1686402"/>
    <lineage>
        <taxon>Bacteria</taxon>
        <taxon>Pseudomonadati</taxon>
        <taxon>Bacteroidota</taxon>
        <taxon>Sphingobacteriia</taxon>
        <taxon>Sphingobacteriales</taxon>
        <taxon>Sphingobacteriaceae</taxon>
        <taxon>Sphingobacterium</taxon>
    </lineage>
</organism>
<dbReference type="EMBL" id="JBHULR010000004">
    <property type="protein sequence ID" value="MFD2548011.1"/>
    <property type="molecule type" value="Genomic_DNA"/>
</dbReference>
<evidence type="ECO:0000259" key="6">
    <source>
        <dbReference type="Pfam" id="PF07980"/>
    </source>
</evidence>
<dbReference type="InterPro" id="IPR012944">
    <property type="entry name" value="SusD_RagB_dom"/>
</dbReference>
<evidence type="ECO:0000256" key="2">
    <source>
        <dbReference type="ARBA" id="ARBA00006275"/>
    </source>
</evidence>
<comment type="caution">
    <text evidence="8">The sequence shown here is derived from an EMBL/GenBank/DDBJ whole genome shotgun (WGS) entry which is preliminary data.</text>
</comment>